<evidence type="ECO:0000256" key="5">
    <source>
        <dbReference type="ARBA" id="ARBA00045737"/>
    </source>
</evidence>
<keyword evidence="2" id="KW-0813">Transport</keyword>
<dbReference type="Gene3D" id="3.40.50.10580">
    <property type="entry name" value="ATPase, V1 complex, subunit F"/>
    <property type="match status" value="1"/>
</dbReference>
<evidence type="ECO:0000256" key="3">
    <source>
        <dbReference type="ARBA" id="ARBA00022781"/>
    </source>
</evidence>
<reference evidence="7 8" key="1">
    <citation type="submission" date="2020-11" db="EMBL/GenBank/DDBJ databases">
        <authorList>
            <person name="Wallbank WR R."/>
            <person name="Pardo Diaz C."/>
            <person name="Kozak K."/>
            <person name="Martin S."/>
            <person name="Jiggins C."/>
            <person name="Moest M."/>
            <person name="Warren A I."/>
            <person name="Generalovic N T."/>
            <person name="Byers J.R.P. K."/>
            <person name="Montejo-Kovacevich G."/>
            <person name="Yen C E."/>
        </authorList>
    </citation>
    <scope>NUCLEOTIDE SEQUENCE [LARGE SCALE GENOMIC DNA]</scope>
</reference>
<comment type="function">
    <text evidence="5">Subunit of the V1 complex of vacuolar(H+)-ATPase (V-ATPase), a multisubunit enzyme composed of a peripheral complex (V1) that hydrolyzes ATP and a membrane integral complex (V0) that translocates protons. V-ATPase is responsible for acidifying and maintaining the pH of intracellular compartments and in some cell types, is targeted to the plasma membrane, where it is responsible for acidifying the extracellular environment.</text>
</comment>
<dbReference type="InterPro" id="IPR005772">
    <property type="entry name" value="ATPase_V1-cplx_fsu_euk"/>
</dbReference>
<gene>
    <name evidence="7" type="ORF">HERILL_LOCUS335</name>
</gene>
<comment type="subunit">
    <text evidence="6">V-ATPase is a heteromultimeric enzyme made up of two complexes: the ATP-hydrolytic V1 complex and the proton translocation V0 complex. The V1 complex consists of three catalytic AB heterodimers that form a heterohexamer, three peripheral stalks each consisting of EG heterodimers, one central rotor including subunits D and F, and the regulatory subunits C and H. The proton translocation complex V0 consists of the proton transport subunit a, a ring of proteolipid subunits c9c'', rotary subunit d, subunits e and f, and the accessory subunits VhaAC45 and ATP6AP2.</text>
</comment>
<dbReference type="EMBL" id="LR899009">
    <property type="protein sequence ID" value="CAD7076953.1"/>
    <property type="molecule type" value="Genomic_DNA"/>
</dbReference>
<evidence type="ECO:0000256" key="4">
    <source>
        <dbReference type="ARBA" id="ARBA00023065"/>
    </source>
</evidence>
<evidence type="ECO:0000313" key="7">
    <source>
        <dbReference type="EMBL" id="CAD7076953.1"/>
    </source>
</evidence>
<keyword evidence="4" id="KW-0406">Ion transport</keyword>
<dbReference type="InterPro" id="IPR008218">
    <property type="entry name" value="ATPase_V1-cplx_f_g_su"/>
</dbReference>
<dbReference type="GO" id="GO:0046961">
    <property type="term" value="F:proton-transporting ATPase activity, rotational mechanism"/>
    <property type="evidence" value="ECO:0007669"/>
    <property type="project" value="InterPro"/>
</dbReference>
<dbReference type="Pfam" id="PF01990">
    <property type="entry name" value="ATP-synt_F"/>
    <property type="match status" value="1"/>
</dbReference>
<evidence type="ECO:0000313" key="8">
    <source>
        <dbReference type="Proteomes" id="UP000594454"/>
    </source>
</evidence>
<organism evidence="7 8">
    <name type="scientific">Hermetia illucens</name>
    <name type="common">Black soldier fly</name>
    <dbReference type="NCBI Taxonomy" id="343691"/>
    <lineage>
        <taxon>Eukaryota</taxon>
        <taxon>Metazoa</taxon>
        <taxon>Ecdysozoa</taxon>
        <taxon>Arthropoda</taxon>
        <taxon>Hexapoda</taxon>
        <taxon>Insecta</taxon>
        <taxon>Pterygota</taxon>
        <taxon>Neoptera</taxon>
        <taxon>Endopterygota</taxon>
        <taxon>Diptera</taxon>
        <taxon>Brachycera</taxon>
        <taxon>Stratiomyomorpha</taxon>
        <taxon>Stratiomyidae</taxon>
        <taxon>Hermetiinae</taxon>
        <taxon>Hermetia</taxon>
    </lineage>
</organism>
<evidence type="ECO:0000256" key="2">
    <source>
        <dbReference type="ARBA" id="ARBA00022448"/>
    </source>
</evidence>
<name>A0A7R8YKZ6_HERIL</name>
<dbReference type="SUPFAM" id="SSF159468">
    <property type="entry name" value="AtpF-like"/>
    <property type="match status" value="1"/>
</dbReference>
<keyword evidence="3" id="KW-0375">Hydrogen ion transport</keyword>
<dbReference type="NCBIfam" id="TIGR01101">
    <property type="entry name" value="V_ATP_synt_F"/>
    <property type="match status" value="1"/>
</dbReference>
<evidence type="ECO:0000256" key="6">
    <source>
        <dbReference type="ARBA" id="ARBA00046957"/>
    </source>
</evidence>
<dbReference type="AlphaFoldDB" id="A0A7R8YKZ6"/>
<comment type="similarity">
    <text evidence="1">Belongs to the V-ATPase F subunit family.</text>
</comment>
<evidence type="ECO:0000256" key="1">
    <source>
        <dbReference type="ARBA" id="ARBA00010148"/>
    </source>
</evidence>
<accession>A0A7R8YKZ6</accession>
<protein>
    <recommendedName>
        <fullName evidence="9">V-type proton ATPase subunit F</fullName>
    </recommendedName>
</protein>
<dbReference type="Proteomes" id="UP000594454">
    <property type="component" value="Chromosome 1"/>
</dbReference>
<dbReference type="OrthoDB" id="10261947at2759"/>
<dbReference type="InterPro" id="IPR036906">
    <property type="entry name" value="ATPase_V1_fsu_sf"/>
</dbReference>
<sequence length="116" mass="12979">MENHRKSEDGQLIALIADEKTCVGFLLAGIGECDKHGQMNFLAVNESTKESLIENFFNDMCNRNDVAILLIDEDIARKISQAIKSWQEPFPIILEVPSQSQLFGVNSEEIPAQSIK</sequence>
<dbReference type="InParanoid" id="A0A7R8YKZ6"/>
<proteinExistence type="inferred from homology"/>
<keyword evidence="8" id="KW-1185">Reference proteome</keyword>
<dbReference type="PANTHER" id="PTHR13861:SF2">
    <property type="entry name" value="V-TYPE PROTON ATPASE SUBUNIT F"/>
    <property type="match status" value="1"/>
</dbReference>
<dbReference type="PANTHER" id="PTHR13861">
    <property type="entry name" value="VACUOLAR ATP SYNTHASE SUBUNIT F"/>
    <property type="match status" value="1"/>
</dbReference>
<evidence type="ECO:0008006" key="9">
    <source>
        <dbReference type="Google" id="ProtNLM"/>
    </source>
</evidence>
<dbReference type="GO" id="GO:0033180">
    <property type="term" value="C:proton-transporting V-type ATPase, V1 domain"/>
    <property type="evidence" value="ECO:0007669"/>
    <property type="project" value="InterPro"/>
</dbReference>